<proteinExistence type="inferred from homology"/>
<dbReference type="Pfam" id="PF01814">
    <property type="entry name" value="Hemerythrin"/>
    <property type="match status" value="1"/>
</dbReference>
<evidence type="ECO:0000259" key="5">
    <source>
        <dbReference type="Pfam" id="PF01814"/>
    </source>
</evidence>
<comment type="caution">
    <text evidence="6">The sequence shown here is derived from an EMBL/GenBank/DDBJ whole genome shotgun (WGS) entry which is preliminary data.</text>
</comment>
<evidence type="ECO:0000256" key="3">
    <source>
        <dbReference type="ARBA" id="ARBA00023004"/>
    </source>
</evidence>
<organism evidence="6 7">
    <name type="scientific">Ideonella azotifigens</name>
    <dbReference type="NCBI Taxonomy" id="513160"/>
    <lineage>
        <taxon>Bacteria</taxon>
        <taxon>Pseudomonadati</taxon>
        <taxon>Pseudomonadota</taxon>
        <taxon>Betaproteobacteria</taxon>
        <taxon>Burkholderiales</taxon>
        <taxon>Sphaerotilaceae</taxon>
        <taxon>Ideonella</taxon>
    </lineage>
</organism>
<dbReference type="Proteomes" id="UP001500279">
    <property type="component" value="Unassembled WGS sequence"/>
</dbReference>
<keyword evidence="7" id="KW-1185">Reference proteome</keyword>
<protein>
    <recommendedName>
        <fullName evidence="5">Hemerythrin-like domain-containing protein</fullName>
    </recommendedName>
</protein>
<dbReference type="RefSeq" id="WP_231011563.1">
    <property type="nucleotide sequence ID" value="NZ_BAAAEW010000014.1"/>
</dbReference>
<feature type="region of interest" description="Disordered" evidence="4">
    <location>
        <begin position="136"/>
        <end position="169"/>
    </location>
</feature>
<dbReference type="Gene3D" id="1.20.120.50">
    <property type="entry name" value="Hemerythrin-like"/>
    <property type="match status" value="1"/>
</dbReference>
<evidence type="ECO:0000256" key="4">
    <source>
        <dbReference type="SAM" id="MobiDB-lite"/>
    </source>
</evidence>
<feature type="domain" description="Hemerythrin-like" evidence="5">
    <location>
        <begin position="16"/>
        <end position="126"/>
    </location>
</feature>
<name>A0ABN1K1V9_9BURK</name>
<accession>A0ABN1K1V9</accession>
<dbReference type="CDD" id="cd12107">
    <property type="entry name" value="Hemerythrin"/>
    <property type="match status" value="1"/>
</dbReference>
<dbReference type="EMBL" id="BAAAEW010000014">
    <property type="protein sequence ID" value="GAA0752516.1"/>
    <property type="molecule type" value="Genomic_DNA"/>
</dbReference>
<comment type="similarity">
    <text evidence="1">Belongs to the hemerythrin family.</text>
</comment>
<dbReference type="SUPFAM" id="SSF47188">
    <property type="entry name" value="Hemerythrin-like"/>
    <property type="match status" value="1"/>
</dbReference>
<feature type="compositionally biased region" description="Polar residues" evidence="4">
    <location>
        <begin position="158"/>
        <end position="169"/>
    </location>
</feature>
<keyword evidence="3" id="KW-0408">Iron</keyword>
<dbReference type="NCBIfam" id="TIGR02481">
    <property type="entry name" value="hemeryth_dom"/>
    <property type="match status" value="1"/>
</dbReference>
<reference evidence="6 7" key="1">
    <citation type="journal article" date="2019" name="Int. J. Syst. Evol. Microbiol.">
        <title>The Global Catalogue of Microorganisms (GCM) 10K type strain sequencing project: providing services to taxonomists for standard genome sequencing and annotation.</title>
        <authorList>
            <consortium name="The Broad Institute Genomics Platform"/>
            <consortium name="The Broad Institute Genome Sequencing Center for Infectious Disease"/>
            <person name="Wu L."/>
            <person name="Ma J."/>
        </authorList>
    </citation>
    <scope>NUCLEOTIDE SEQUENCE [LARGE SCALE GENOMIC DNA]</scope>
    <source>
        <strain evidence="6 7">JCM 15503</strain>
    </source>
</reference>
<evidence type="ECO:0000313" key="7">
    <source>
        <dbReference type="Proteomes" id="UP001500279"/>
    </source>
</evidence>
<evidence type="ECO:0000256" key="2">
    <source>
        <dbReference type="ARBA" id="ARBA00022723"/>
    </source>
</evidence>
<evidence type="ECO:0000313" key="6">
    <source>
        <dbReference type="EMBL" id="GAA0752516.1"/>
    </source>
</evidence>
<evidence type="ECO:0000256" key="1">
    <source>
        <dbReference type="ARBA" id="ARBA00010587"/>
    </source>
</evidence>
<dbReference type="InterPro" id="IPR012312">
    <property type="entry name" value="Hemerythrin-like"/>
</dbReference>
<sequence length="169" mass="18138">MPLLDWSPSLQLDHPEMDQTHQAFITLLGQTERALAQGAGPSALAYWAELVLHTVGHFGQEDRWMLATGFAPDNCHSRQHAQVLTVLEEVGRLAADIGDFRPMSDCLPGLAQWFVGHVQSMDAALAAHLQQLGFDPSTSTMAHPPAPDHVPMSGCGGNQCTPAPQPATA</sequence>
<keyword evidence="2" id="KW-0479">Metal-binding</keyword>
<dbReference type="InterPro" id="IPR035938">
    <property type="entry name" value="Hemerythrin-like_sf"/>
</dbReference>
<gene>
    <name evidence="6" type="ORF">GCM10009107_26440</name>
</gene>
<dbReference type="InterPro" id="IPR012827">
    <property type="entry name" value="Hemerythrin_metal-bd"/>
</dbReference>